<comment type="caution">
    <text evidence="2">The sequence shown here is derived from an EMBL/GenBank/DDBJ whole genome shotgun (WGS) entry which is preliminary data.</text>
</comment>
<evidence type="ECO:0000313" key="3">
    <source>
        <dbReference type="Proteomes" id="UP001055247"/>
    </source>
</evidence>
<dbReference type="AlphaFoldDB" id="A0AAV4ZJU0"/>
<protein>
    <submittedName>
        <fullName evidence="2">Uncharacterized protein</fullName>
    </submittedName>
</protein>
<evidence type="ECO:0000256" key="1">
    <source>
        <dbReference type="SAM" id="MobiDB-lite"/>
    </source>
</evidence>
<reference evidence="2" key="2">
    <citation type="submission" date="2021-08" db="EMBL/GenBank/DDBJ databases">
        <authorList>
            <person name="Tani A."/>
            <person name="Ola A."/>
            <person name="Ogura Y."/>
            <person name="Katsura K."/>
            <person name="Hayashi T."/>
        </authorList>
    </citation>
    <scope>NUCLEOTIDE SEQUENCE</scope>
    <source>
        <strain evidence="2">DSM 16372</strain>
    </source>
</reference>
<accession>A0AAV4ZJU0</accession>
<feature type="region of interest" description="Disordered" evidence="1">
    <location>
        <begin position="98"/>
        <end position="121"/>
    </location>
</feature>
<proteinExistence type="predicted"/>
<keyword evidence="3" id="KW-1185">Reference proteome</keyword>
<name>A0AAV4ZJU0_9HYPH</name>
<dbReference type="Proteomes" id="UP001055247">
    <property type="component" value="Unassembled WGS sequence"/>
</dbReference>
<dbReference type="EMBL" id="BPQO01000007">
    <property type="protein sequence ID" value="GJD88426.1"/>
    <property type="molecule type" value="Genomic_DNA"/>
</dbReference>
<reference evidence="2" key="1">
    <citation type="journal article" date="2016" name="Front. Microbiol.">
        <title>Genome Sequence of the Piezophilic, Mesophilic Sulfate-Reducing Bacterium Desulfovibrio indicus J2T.</title>
        <authorList>
            <person name="Cao J."/>
            <person name="Maignien L."/>
            <person name="Shao Z."/>
            <person name="Alain K."/>
            <person name="Jebbar M."/>
        </authorList>
    </citation>
    <scope>NUCLEOTIDE SEQUENCE</scope>
    <source>
        <strain evidence="2">DSM 16372</strain>
    </source>
</reference>
<sequence length="236" mass="25374">MRTCRSTCRSARPGIEAMRSRREFATRRRASRSSPNTLSAISARTPESMWSSLCEIGWPTLTATGRAARRPRMSATSASFGRFVPSSSATSISEEWTPSACSSSSARPVRRPTAFTPGMSRSSFSAISPTRLLSASEMPGLKVMLTVNEPSLNGGRKARGRFQAATPAAATATATLPTSQPLCRKATRSRAALPRLSSLRKRLSCSSRFLSPGSSSDASTGVRVMEVSRLARMEMM</sequence>
<gene>
    <name evidence="2" type="ORF">BHAOGJBA_1942</name>
</gene>
<evidence type="ECO:0000313" key="2">
    <source>
        <dbReference type="EMBL" id="GJD88426.1"/>
    </source>
</evidence>
<organism evidence="2 3">
    <name type="scientific">Methylobacterium hispanicum</name>
    <dbReference type="NCBI Taxonomy" id="270350"/>
    <lineage>
        <taxon>Bacteria</taxon>
        <taxon>Pseudomonadati</taxon>
        <taxon>Pseudomonadota</taxon>
        <taxon>Alphaproteobacteria</taxon>
        <taxon>Hyphomicrobiales</taxon>
        <taxon>Methylobacteriaceae</taxon>
        <taxon>Methylobacterium</taxon>
    </lineage>
</organism>
<feature type="region of interest" description="Disordered" evidence="1">
    <location>
        <begin position="20"/>
        <end position="39"/>
    </location>
</feature>